<evidence type="ECO:0000256" key="6">
    <source>
        <dbReference type="RuleBase" id="RU004466"/>
    </source>
</evidence>
<dbReference type="SFLD" id="SFLDG01017">
    <property type="entry name" value="Polyprenyl_Transferase_Like"/>
    <property type="match status" value="1"/>
</dbReference>
<dbReference type="AlphaFoldDB" id="Q2FTH3"/>
<dbReference type="SFLD" id="SFLDS00005">
    <property type="entry name" value="Isoprenoid_Synthase_Type_I"/>
    <property type="match status" value="1"/>
</dbReference>
<dbReference type="PANTHER" id="PTHR12001">
    <property type="entry name" value="GERANYLGERANYL PYROPHOSPHATE SYNTHASE"/>
    <property type="match status" value="1"/>
</dbReference>
<dbReference type="RefSeq" id="WP_011449831.1">
    <property type="nucleotide sequence ID" value="NC_007796.1"/>
</dbReference>
<dbReference type="SUPFAM" id="SSF48576">
    <property type="entry name" value="Terpenoid synthases"/>
    <property type="match status" value="1"/>
</dbReference>
<sequence>MELETYLKKTADEVNSLLQDCYGDPKTALSRAANHLLFAGGKRLRPALFKLAADAVTPGASQKIMQAGLALEVTHNFTLIHDDIMDKDVYRRGQKTVHTLWGEPAAILAGDVLYARAFFLICNAEAPEGAKVRAISLLARTCEEICEGQQQDMSFEEREDVTRDEYLDMITKKTGVLYGAAAAIGSLLAGGSEAQVDALYTYGCKIGAAFQIQDDLIDLLASSEKSGKDQASDIREGKQTLIAITAREKGIDLKPWRRSLSKDDIVSLIALLNEKGVIHSVEQEANDMISSAINGLSVLPDTTEKKLLADLAWYFIKRDY</sequence>
<dbReference type="Proteomes" id="UP000001941">
    <property type="component" value="Chromosome"/>
</dbReference>
<dbReference type="EMBL" id="CP000254">
    <property type="protein sequence ID" value="ABD42578.1"/>
    <property type="molecule type" value="Genomic_DNA"/>
</dbReference>
<dbReference type="Pfam" id="PF00348">
    <property type="entry name" value="polyprenyl_synt"/>
    <property type="match status" value="1"/>
</dbReference>
<dbReference type="KEGG" id="mhu:Mhun_2886"/>
<dbReference type="Gene3D" id="1.10.600.10">
    <property type="entry name" value="Farnesyl Diphosphate Synthase"/>
    <property type="match status" value="1"/>
</dbReference>
<dbReference type="OrthoDB" id="26738at2157"/>
<comment type="cofactor">
    <cofactor evidence="1">
        <name>Mg(2+)</name>
        <dbReference type="ChEBI" id="CHEBI:18420"/>
    </cofactor>
</comment>
<protein>
    <submittedName>
        <fullName evidence="7">Geranylgeranyl-diphosphate synthase / farnesyl-diphosphate synthase</fullName>
        <ecNumber evidence="7">2.5.1.10</ecNumber>
        <ecNumber evidence="7">2.5.1.29</ecNumber>
    </submittedName>
</protein>
<name>Q2FTH3_METHJ</name>
<dbReference type="HOGENOM" id="CLU_014015_2_1_2"/>
<evidence type="ECO:0000313" key="8">
    <source>
        <dbReference type="Proteomes" id="UP000001941"/>
    </source>
</evidence>
<evidence type="ECO:0000256" key="2">
    <source>
        <dbReference type="ARBA" id="ARBA00006706"/>
    </source>
</evidence>
<dbReference type="InterPro" id="IPR008949">
    <property type="entry name" value="Isoprenoid_synthase_dom_sf"/>
</dbReference>
<dbReference type="GeneID" id="3924181"/>
<dbReference type="PANTHER" id="PTHR12001:SF85">
    <property type="entry name" value="SHORT CHAIN ISOPRENYL DIPHOSPHATE SYNTHASE"/>
    <property type="match status" value="1"/>
</dbReference>
<dbReference type="InParanoid" id="Q2FTH3"/>
<dbReference type="PROSITE" id="PS00723">
    <property type="entry name" value="POLYPRENYL_SYNTHASE_1"/>
    <property type="match status" value="1"/>
</dbReference>
<dbReference type="PROSITE" id="PS00444">
    <property type="entry name" value="POLYPRENYL_SYNTHASE_2"/>
    <property type="match status" value="1"/>
</dbReference>
<keyword evidence="3 6" id="KW-0808">Transferase</keyword>
<proteinExistence type="inferred from homology"/>
<keyword evidence="5" id="KW-0460">Magnesium</keyword>
<evidence type="ECO:0000256" key="4">
    <source>
        <dbReference type="ARBA" id="ARBA00022723"/>
    </source>
</evidence>
<comment type="similarity">
    <text evidence="2 6">Belongs to the FPP/GGPP synthase family.</text>
</comment>
<dbReference type="InterPro" id="IPR000092">
    <property type="entry name" value="Polyprenyl_synt"/>
</dbReference>
<evidence type="ECO:0000256" key="1">
    <source>
        <dbReference type="ARBA" id="ARBA00001946"/>
    </source>
</evidence>
<dbReference type="CDD" id="cd00685">
    <property type="entry name" value="Trans_IPPS_HT"/>
    <property type="match status" value="1"/>
</dbReference>
<evidence type="ECO:0000313" key="7">
    <source>
        <dbReference type="EMBL" id="ABD42578.1"/>
    </source>
</evidence>
<gene>
    <name evidence="7" type="ordered locus">Mhun_2886</name>
</gene>
<reference evidence="8" key="1">
    <citation type="journal article" date="2016" name="Stand. Genomic Sci.">
        <title>Complete genome sequence of Methanospirillum hungatei type strain JF1.</title>
        <authorList>
            <person name="Gunsalus R.P."/>
            <person name="Cook L.E."/>
            <person name="Crable B."/>
            <person name="Rohlin L."/>
            <person name="McDonald E."/>
            <person name="Mouttaki H."/>
            <person name="Sieber J.R."/>
            <person name="Poweleit N."/>
            <person name="Zhou H."/>
            <person name="Lapidus A.L."/>
            <person name="Daligault H.E."/>
            <person name="Land M."/>
            <person name="Gilna P."/>
            <person name="Ivanova N."/>
            <person name="Kyrpides N."/>
            <person name="Culley D.E."/>
            <person name="McInerney M.J."/>
        </authorList>
    </citation>
    <scope>NUCLEOTIDE SEQUENCE [LARGE SCALE GENOMIC DNA]</scope>
    <source>
        <strain evidence="8">ATCC 27890 / DSM 864 / NBRC 100397 / JF-1</strain>
    </source>
</reference>
<dbReference type="GO" id="GO:0008299">
    <property type="term" value="P:isoprenoid biosynthetic process"/>
    <property type="evidence" value="ECO:0007669"/>
    <property type="project" value="InterPro"/>
</dbReference>
<dbReference type="EnsemblBacteria" id="ABD42578">
    <property type="protein sequence ID" value="ABD42578"/>
    <property type="gene ID" value="Mhun_2886"/>
</dbReference>
<evidence type="ECO:0000256" key="5">
    <source>
        <dbReference type="ARBA" id="ARBA00022842"/>
    </source>
</evidence>
<dbReference type="FunCoup" id="Q2FTH3">
    <property type="interactions" value="56"/>
</dbReference>
<keyword evidence="4" id="KW-0479">Metal-binding</keyword>
<dbReference type="InterPro" id="IPR033749">
    <property type="entry name" value="Polyprenyl_synt_CS"/>
</dbReference>
<evidence type="ECO:0000256" key="3">
    <source>
        <dbReference type="ARBA" id="ARBA00022679"/>
    </source>
</evidence>
<dbReference type="GO" id="GO:0004311">
    <property type="term" value="F:geranylgeranyl diphosphate synthase activity"/>
    <property type="evidence" value="ECO:0007669"/>
    <property type="project" value="UniProtKB-EC"/>
</dbReference>
<organism evidence="7 8">
    <name type="scientific">Methanospirillum hungatei JF-1 (strain ATCC 27890 / DSM 864 / NBRC 100397 / JF-1)</name>
    <dbReference type="NCBI Taxonomy" id="323259"/>
    <lineage>
        <taxon>Archaea</taxon>
        <taxon>Methanobacteriati</taxon>
        <taxon>Methanobacteriota</taxon>
        <taxon>Stenosarchaea group</taxon>
        <taxon>Methanomicrobia</taxon>
        <taxon>Methanomicrobiales</taxon>
        <taxon>Methanospirillaceae</taxon>
        <taxon>Methanospirillum</taxon>
    </lineage>
</organism>
<keyword evidence="8" id="KW-1185">Reference proteome</keyword>
<dbReference type="GO" id="GO:0004337">
    <property type="term" value="F:(2E,6E)-farnesyl diphosphate synthase activity"/>
    <property type="evidence" value="ECO:0007669"/>
    <property type="project" value="UniProtKB-EC"/>
</dbReference>
<dbReference type="GO" id="GO:0046872">
    <property type="term" value="F:metal ion binding"/>
    <property type="evidence" value="ECO:0007669"/>
    <property type="project" value="UniProtKB-KW"/>
</dbReference>
<dbReference type="EC" id="2.5.1.29" evidence="7"/>
<dbReference type="STRING" id="323259.Mhun_2886"/>
<dbReference type="eggNOG" id="arCOG01726">
    <property type="taxonomic scope" value="Archaea"/>
</dbReference>
<dbReference type="EC" id="2.5.1.10" evidence="7"/>
<accession>Q2FTH3</accession>